<dbReference type="Gene3D" id="3.40.630.30">
    <property type="match status" value="1"/>
</dbReference>
<evidence type="ECO:0000256" key="1">
    <source>
        <dbReference type="SAM" id="Phobius"/>
    </source>
</evidence>
<dbReference type="AlphaFoldDB" id="A0A6N6VGW0"/>
<keyword evidence="3" id="KW-0808">Transferase</keyword>
<feature type="domain" description="N-acetyltransferase" evidence="2">
    <location>
        <begin position="2"/>
        <end position="151"/>
    </location>
</feature>
<dbReference type="PROSITE" id="PS51186">
    <property type="entry name" value="GNAT"/>
    <property type="match status" value="1"/>
</dbReference>
<reference evidence="3 4" key="1">
    <citation type="submission" date="2019-09" db="EMBL/GenBank/DDBJ databases">
        <title>Parvibaculum sedimenti sp. nov., isolated from sediment.</title>
        <authorList>
            <person name="Wang Y."/>
        </authorList>
    </citation>
    <scope>NUCLEOTIDE SEQUENCE [LARGE SCALE GENOMIC DNA]</scope>
    <source>
        <strain evidence="3 4">HXT-9</strain>
    </source>
</reference>
<protein>
    <submittedName>
        <fullName evidence="3">GNAT family N-acetyltransferase</fullName>
    </submittedName>
</protein>
<keyword evidence="1" id="KW-0812">Transmembrane</keyword>
<gene>
    <name evidence="3" type="ORF">F2P47_12250</name>
</gene>
<dbReference type="InterPro" id="IPR000182">
    <property type="entry name" value="GNAT_dom"/>
</dbReference>
<dbReference type="GO" id="GO:0016747">
    <property type="term" value="F:acyltransferase activity, transferring groups other than amino-acyl groups"/>
    <property type="evidence" value="ECO:0007669"/>
    <property type="project" value="InterPro"/>
</dbReference>
<dbReference type="InterPro" id="IPR016181">
    <property type="entry name" value="Acyl_CoA_acyltransferase"/>
</dbReference>
<evidence type="ECO:0000259" key="2">
    <source>
        <dbReference type="PROSITE" id="PS51186"/>
    </source>
</evidence>
<dbReference type="Proteomes" id="UP000468901">
    <property type="component" value="Unassembled WGS sequence"/>
</dbReference>
<name>A0A6N6VGW0_9HYPH</name>
<proteinExistence type="predicted"/>
<dbReference type="RefSeq" id="WP_152216655.1">
    <property type="nucleotide sequence ID" value="NZ_JBAQYD010000320.1"/>
</dbReference>
<dbReference type="CDD" id="cd04301">
    <property type="entry name" value="NAT_SF"/>
    <property type="match status" value="1"/>
</dbReference>
<accession>A0A6N6VGW0</accession>
<dbReference type="EMBL" id="WESC01000010">
    <property type="protein sequence ID" value="KAB7739483.1"/>
    <property type="molecule type" value="Genomic_DNA"/>
</dbReference>
<feature type="transmembrane region" description="Helical" evidence="1">
    <location>
        <begin position="65"/>
        <end position="87"/>
    </location>
</feature>
<evidence type="ECO:0000313" key="4">
    <source>
        <dbReference type="Proteomes" id="UP000468901"/>
    </source>
</evidence>
<dbReference type="SUPFAM" id="SSF55729">
    <property type="entry name" value="Acyl-CoA N-acyltransferases (Nat)"/>
    <property type="match status" value="1"/>
</dbReference>
<keyword evidence="4" id="KW-1185">Reference proteome</keyword>
<comment type="caution">
    <text evidence="3">The sequence shown here is derived from an EMBL/GenBank/DDBJ whole genome shotgun (WGS) entry which is preliminary data.</text>
</comment>
<keyword evidence="1" id="KW-0472">Membrane</keyword>
<evidence type="ECO:0000313" key="3">
    <source>
        <dbReference type="EMBL" id="KAB7739483.1"/>
    </source>
</evidence>
<organism evidence="3 4">
    <name type="scientific">Parvibaculum sedimenti</name>
    <dbReference type="NCBI Taxonomy" id="2608632"/>
    <lineage>
        <taxon>Bacteria</taxon>
        <taxon>Pseudomonadati</taxon>
        <taxon>Pseudomonadota</taxon>
        <taxon>Alphaproteobacteria</taxon>
        <taxon>Hyphomicrobiales</taxon>
        <taxon>Parvibaculaceae</taxon>
        <taxon>Parvibaculum</taxon>
    </lineage>
</organism>
<keyword evidence="1" id="KW-1133">Transmembrane helix</keyword>
<dbReference type="Pfam" id="PF00583">
    <property type="entry name" value="Acetyltransf_1"/>
    <property type="match status" value="1"/>
</dbReference>
<sequence length="180" mass="19217">MFDIEIERPEHGPAIEALLDLSFGPGRYAKTAQRLREGNEAIPELCYVAFMGEGEERKLIGSLRFWPVVIGGVPGLMLGPLAVVPMLRGQGVGINLMRRGLADAKAMGYQLVILVGDEPYYVKVGFGPVPAGRLTMPGPVDPARLLYRELDIGAFGHAHGAITKPMPGKPSEEIAAVGAA</sequence>